<gene>
    <name evidence="1" type="ORF">GPA27_13470</name>
</gene>
<organism evidence="1 2">
    <name type="scientific">Aromatoleum toluolicum</name>
    <dbReference type="NCBI Taxonomy" id="90060"/>
    <lineage>
        <taxon>Bacteria</taxon>
        <taxon>Pseudomonadati</taxon>
        <taxon>Pseudomonadota</taxon>
        <taxon>Betaproteobacteria</taxon>
        <taxon>Rhodocyclales</taxon>
        <taxon>Rhodocyclaceae</taxon>
        <taxon>Aromatoleum</taxon>
    </lineage>
</organism>
<dbReference type="Pfam" id="PF04860">
    <property type="entry name" value="Phage_portal"/>
    <property type="match status" value="1"/>
</dbReference>
<dbReference type="InterPro" id="IPR006944">
    <property type="entry name" value="Phage/GTA_portal"/>
</dbReference>
<sequence length="405" mass="44908">MGLFDWIRFGRKASDPLALWAEIAKSGRSSKSGATINLDTALRVATWFACVKIVSQGCAQVPFKLFRESNENGLTKIKPARDLPLYDRLATKPNEWQTSFEFREQLVIHAMHGNAYAWKNRTSRGIAEMILLDPGRMCVEQPDEFGPAQYKYSLRNGQVLLFPADQIWHVRGSSWVGYAGMDVLKLAREALGLAIATEESHAGLHANGVKSSGVYSVDGNLSVEQQAKLVAWLKKEARENIGAPMVLDRSAKWISTTMSGMDAQHLETRRFQIEEVCRFAGVSPFMVFHTDKAPTYASAEQFQIQHVVHTLSPWYARIEQSADANLLTDKERAQGLYFKFVAAGLLRGSMKDQGEFFARMLGAGGTRQVLTQDEIRALLEFNPMGGDAAVLHEPTGSQPAPSPAD</sequence>
<accession>A0ABX1NGT2</accession>
<dbReference type="RefSeq" id="WP_169141147.1">
    <property type="nucleotide sequence ID" value="NZ_WTVS01000026.1"/>
</dbReference>
<evidence type="ECO:0000313" key="2">
    <source>
        <dbReference type="Proteomes" id="UP000634522"/>
    </source>
</evidence>
<proteinExistence type="predicted"/>
<evidence type="ECO:0000313" key="1">
    <source>
        <dbReference type="EMBL" id="NMF98395.1"/>
    </source>
</evidence>
<dbReference type="NCBIfam" id="TIGR01537">
    <property type="entry name" value="portal_HK97"/>
    <property type="match status" value="1"/>
</dbReference>
<protein>
    <submittedName>
        <fullName evidence="1">Phage portal protein</fullName>
    </submittedName>
</protein>
<dbReference type="InterPro" id="IPR006427">
    <property type="entry name" value="Portal_HK97"/>
</dbReference>
<name>A0ABX1NGT2_9RHOO</name>
<dbReference type="Proteomes" id="UP000634522">
    <property type="component" value="Unassembled WGS sequence"/>
</dbReference>
<comment type="caution">
    <text evidence="1">The sequence shown here is derived from an EMBL/GenBank/DDBJ whole genome shotgun (WGS) entry which is preliminary data.</text>
</comment>
<keyword evidence="2" id="KW-1185">Reference proteome</keyword>
<dbReference type="EMBL" id="WTVS01000026">
    <property type="protein sequence ID" value="NMF98395.1"/>
    <property type="molecule type" value="Genomic_DNA"/>
</dbReference>
<reference evidence="1 2" key="1">
    <citation type="submission" date="2019-12" db="EMBL/GenBank/DDBJ databases">
        <title>Comparative genomics gives insights into the taxonomy of the Azoarcus-Aromatoleum group and reveals separate origins of nif in the plant-associated Azoarcus and non-plant-associated Aromatoleum sub-groups.</title>
        <authorList>
            <person name="Lafos M."/>
            <person name="Maluk M."/>
            <person name="Batista M."/>
            <person name="Junghare M."/>
            <person name="Carmona M."/>
            <person name="Faoro H."/>
            <person name="Cruz L.M."/>
            <person name="Battistoni F."/>
            <person name="De Souza E."/>
            <person name="Pedrosa F."/>
            <person name="Chen W.-M."/>
            <person name="Poole P.S."/>
            <person name="Dixon R.A."/>
            <person name="James E.K."/>
        </authorList>
    </citation>
    <scope>NUCLEOTIDE SEQUENCE [LARGE SCALE GENOMIC DNA]</scope>
    <source>
        <strain evidence="1 2">T</strain>
    </source>
</reference>